<name>A0A1H0MU44_STREI</name>
<sequence length="120" mass="13812">MIDRSYLPFQSAREHYDRGMEKWMGFFLSEHTSSLKADKTKELLHTNLTKDQKALLLSQLYTSHLTGVFTTTKDKDHSQQLRGKITDLTPHEITIKTKSHYHLIKTKDILAIGVEVEGVV</sequence>
<dbReference type="RefSeq" id="WP_074482212.1">
    <property type="nucleotide sequence ID" value="NZ_FNJK01000002.1"/>
</dbReference>
<dbReference type="Proteomes" id="UP000183816">
    <property type="component" value="Unassembled WGS sequence"/>
</dbReference>
<evidence type="ECO:0000313" key="1">
    <source>
        <dbReference type="EMBL" id="SDO83927.1"/>
    </source>
</evidence>
<accession>A0A1H0MU44</accession>
<dbReference type="AlphaFoldDB" id="A0A1H0MU44"/>
<evidence type="ECO:0008006" key="3">
    <source>
        <dbReference type="Google" id="ProtNLM"/>
    </source>
</evidence>
<evidence type="ECO:0000313" key="2">
    <source>
        <dbReference type="Proteomes" id="UP000183816"/>
    </source>
</evidence>
<reference evidence="1 2" key="1">
    <citation type="submission" date="2016-10" db="EMBL/GenBank/DDBJ databases">
        <authorList>
            <person name="de Groot N.N."/>
        </authorList>
    </citation>
    <scope>NUCLEOTIDE SEQUENCE [LARGE SCALE GENOMIC DNA]</scope>
    <source>
        <strain evidence="1 2">Sb04</strain>
    </source>
</reference>
<dbReference type="OrthoDB" id="1644322at2"/>
<dbReference type="EMBL" id="FNJK01000002">
    <property type="protein sequence ID" value="SDO83927.1"/>
    <property type="molecule type" value="Genomic_DNA"/>
</dbReference>
<gene>
    <name evidence="1" type="ORF">SAMN05216347_102478</name>
</gene>
<protein>
    <recommendedName>
        <fullName evidence="3">YolD-like protein</fullName>
    </recommendedName>
</protein>
<proteinExistence type="predicted"/>
<organism evidence="1 2">
    <name type="scientific">Streptococcus equinus</name>
    <name type="common">Streptococcus bovis</name>
    <dbReference type="NCBI Taxonomy" id="1335"/>
    <lineage>
        <taxon>Bacteria</taxon>
        <taxon>Bacillati</taxon>
        <taxon>Bacillota</taxon>
        <taxon>Bacilli</taxon>
        <taxon>Lactobacillales</taxon>
        <taxon>Streptococcaceae</taxon>
        <taxon>Streptococcus</taxon>
    </lineage>
</organism>